<keyword evidence="2" id="KW-0808">Transferase</keyword>
<keyword evidence="2" id="KW-0489">Methyltransferase</keyword>
<reference evidence="2 3" key="1">
    <citation type="submission" date="2017-12" db="EMBL/GenBank/DDBJ databases">
        <title>Genome sequence of the active heterotrophic nitrifier-denitrifier, Cupriavidus pauculus UM1.</title>
        <authorList>
            <person name="Putonti C."/>
            <person name="Castignetti D."/>
        </authorList>
    </citation>
    <scope>NUCLEOTIDE SEQUENCE [LARGE SCALE GENOMIC DNA]</scope>
    <source>
        <strain evidence="2 3">UM1</strain>
    </source>
</reference>
<dbReference type="GO" id="GO:0032259">
    <property type="term" value="P:methylation"/>
    <property type="evidence" value="ECO:0007669"/>
    <property type="project" value="UniProtKB-KW"/>
</dbReference>
<dbReference type="AlphaFoldDB" id="A0A2N5C7W3"/>
<dbReference type="InterPro" id="IPR041698">
    <property type="entry name" value="Methyltransf_25"/>
</dbReference>
<dbReference type="Proteomes" id="UP000234341">
    <property type="component" value="Unassembled WGS sequence"/>
</dbReference>
<dbReference type="EMBL" id="PJRP01000012">
    <property type="protein sequence ID" value="PLP98313.1"/>
    <property type="molecule type" value="Genomic_DNA"/>
</dbReference>
<gene>
    <name evidence="2" type="ORF">CYJ10_22700</name>
</gene>
<dbReference type="PANTHER" id="PTHR43591:SF24">
    <property type="entry name" value="2-METHOXY-6-POLYPRENYL-1,4-BENZOQUINOL METHYLASE, MITOCHONDRIAL"/>
    <property type="match status" value="1"/>
</dbReference>
<evidence type="ECO:0000313" key="3">
    <source>
        <dbReference type="Proteomes" id="UP000234341"/>
    </source>
</evidence>
<dbReference type="SUPFAM" id="SSF53335">
    <property type="entry name" value="S-adenosyl-L-methionine-dependent methyltransferases"/>
    <property type="match status" value="1"/>
</dbReference>
<feature type="domain" description="Methyltransferase" evidence="1">
    <location>
        <begin position="54"/>
        <end position="148"/>
    </location>
</feature>
<dbReference type="GO" id="GO:0008168">
    <property type="term" value="F:methyltransferase activity"/>
    <property type="evidence" value="ECO:0007669"/>
    <property type="project" value="UniProtKB-KW"/>
</dbReference>
<dbReference type="RefSeq" id="WP_101683703.1">
    <property type="nucleotide sequence ID" value="NZ_PJRP01000012.1"/>
</dbReference>
<dbReference type="Pfam" id="PF13649">
    <property type="entry name" value="Methyltransf_25"/>
    <property type="match status" value="1"/>
</dbReference>
<evidence type="ECO:0000313" key="2">
    <source>
        <dbReference type="EMBL" id="PLP98313.1"/>
    </source>
</evidence>
<sequence length="283" mass="30320">MNAYPQTNSDQSTLWNGTGGRAWVVNQTLLDHMFQPFEPILLDALPAGDGHRRVLDVGCGTGATTLAMAQRLGGQGECVGADISAPMLDVARERAARLGVAASFVQADAQTHAFAPASFDHIASRFGVMFFDDPVAAFANLRRAARPGATMRVIAWRSQAENAFMTTGERAAAPLLPDLPVRHPGAPGQFAFADRQRVAAILAQAGWSGTDIRPIDVPCELPEPDLVDYIGWLGSVGQRLLTVDETTRARVIQTVRAAFAPFVHGDTARFTAACWQIDAQAPD</sequence>
<dbReference type="PANTHER" id="PTHR43591">
    <property type="entry name" value="METHYLTRANSFERASE"/>
    <property type="match status" value="1"/>
</dbReference>
<evidence type="ECO:0000259" key="1">
    <source>
        <dbReference type="Pfam" id="PF13649"/>
    </source>
</evidence>
<dbReference type="Gene3D" id="3.40.50.150">
    <property type="entry name" value="Vaccinia Virus protein VP39"/>
    <property type="match status" value="1"/>
</dbReference>
<proteinExistence type="predicted"/>
<organism evidence="2 3">
    <name type="scientific">Cupriavidus pauculus</name>
    <dbReference type="NCBI Taxonomy" id="82633"/>
    <lineage>
        <taxon>Bacteria</taxon>
        <taxon>Pseudomonadati</taxon>
        <taxon>Pseudomonadota</taxon>
        <taxon>Betaproteobacteria</taxon>
        <taxon>Burkholderiales</taxon>
        <taxon>Burkholderiaceae</taxon>
        <taxon>Cupriavidus</taxon>
    </lineage>
</organism>
<accession>A0A2N5C7W3</accession>
<name>A0A2N5C7W3_9BURK</name>
<dbReference type="InterPro" id="IPR029063">
    <property type="entry name" value="SAM-dependent_MTases_sf"/>
</dbReference>
<comment type="caution">
    <text evidence="2">The sequence shown here is derived from an EMBL/GenBank/DDBJ whole genome shotgun (WGS) entry which is preliminary data.</text>
</comment>
<protein>
    <submittedName>
        <fullName evidence="2">SAM-dependent methyltransferase</fullName>
    </submittedName>
</protein>
<dbReference type="OrthoDB" id="9777638at2"/>
<dbReference type="CDD" id="cd02440">
    <property type="entry name" value="AdoMet_MTases"/>
    <property type="match status" value="1"/>
</dbReference>